<dbReference type="InterPro" id="IPR015424">
    <property type="entry name" value="PyrdxlP-dep_Trfase"/>
</dbReference>
<sequence>MAASSANGVIELFEKFLKILKEEQAFDQTDRPVIQSLHPEDLQKEISFSLDNEPASDQQIEDVIRQIIRRSVKTPSPHFHNELYEGLDEYGLVGSCLMETLNTSIDTYENAPVFTLIEKVVIQASLKLMGFPFRSDGIITPNDTVSIMYAMMAARGEACSLYPTNRQGLHLTSTPLSCFTSECGYHSVMTAAHWLGFGTENVYTVKTDKSGRMDVNNLKRVLKKASILRTQPFFLNVTAGTPVFGAIDPLRKIFDICQTYSLWLHARDCGPLMFSNIFRHRLRSIGRSCSVTWNPHNMLGAPYQCSMILIQSRDASVQSYLKTIIKDEKHYTFVSCLDTSAKSIQNSRKVDAMKFWLMWKAHGMSGLQQLVDKAMFCAKYLLLQIKKTDGFRSVLEKYDSTTVCFWYIPPSMRNAKETPTWWERIYIVTVEIRERLILDGSLMIDYASLPRSNLGNFFRIMVKCHPSSTLMSMDYILNQIEKAGADL</sequence>
<name>A0A195EDT7_9HYME</name>
<dbReference type="PANTHER" id="PTHR45677">
    <property type="entry name" value="GLUTAMATE DECARBOXYLASE-RELATED"/>
    <property type="match status" value="1"/>
</dbReference>
<keyword evidence="5 6" id="KW-0456">Lyase</keyword>
<dbReference type="STRING" id="471704.A0A195EDT7"/>
<evidence type="ECO:0000256" key="5">
    <source>
        <dbReference type="ARBA" id="ARBA00023239"/>
    </source>
</evidence>
<dbReference type="GO" id="GO:0016831">
    <property type="term" value="F:carboxy-lyase activity"/>
    <property type="evidence" value="ECO:0007669"/>
    <property type="project" value="UniProtKB-KW"/>
</dbReference>
<dbReference type="InterPro" id="IPR002129">
    <property type="entry name" value="PyrdxlP-dep_de-COase"/>
</dbReference>
<dbReference type="EMBL" id="KQ979039">
    <property type="protein sequence ID" value="KYN23271.1"/>
    <property type="molecule type" value="Genomic_DNA"/>
</dbReference>
<comment type="similarity">
    <text evidence="2 6">Belongs to the group II decarboxylase family.</text>
</comment>
<keyword evidence="4 6" id="KW-0663">Pyridoxal phosphate</keyword>
<accession>A0A195EDT7</accession>
<evidence type="ECO:0000256" key="1">
    <source>
        <dbReference type="ARBA" id="ARBA00001933"/>
    </source>
</evidence>
<dbReference type="InterPro" id="IPR015421">
    <property type="entry name" value="PyrdxlP-dep_Trfase_major"/>
</dbReference>
<protein>
    <submittedName>
        <fullName evidence="7">Cysteine sulfinic acid decarboxylase</fullName>
    </submittedName>
</protein>
<dbReference type="GO" id="GO:0019752">
    <property type="term" value="P:carboxylic acid metabolic process"/>
    <property type="evidence" value="ECO:0007669"/>
    <property type="project" value="InterPro"/>
</dbReference>
<dbReference type="GO" id="GO:0005737">
    <property type="term" value="C:cytoplasm"/>
    <property type="evidence" value="ECO:0007669"/>
    <property type="project" value="TreeGrafter"/>
</dbReference>
<comment type="cofactor">
    <cofactor evidence="1 6">
        <name>pyridoxal 5'-phosphate</name>
        <dbReference type="ChEBI" id="CHEBI:597326"/>
    </cofactor>
</comment>
<dbReference type="GO" id="GO:0030170">
    <property type="term" value="F:pyridoxal phosphate binding"/>
    <property type="evidence" value="ECO:0007669"/>
    <property type="project" value="InterPro"/>
</dbReference>
<evidence type="ECO:0000256" key="6">
    <source>
        <dbReference type="RuleBase" id="RU000382"/>
    </source>
</evidence>
<evidence type="ECO:0000256" key="4">
    <source>
        <dbReference type="ARBA" id="ARBA00022898"/>
    </source>
</evidence>
<proteinExistence type="inferred from homology"/>
<gene>
    <name evidence="7" type="ORF">ALC57_04144</name>
</gene>
<dbReference type="AlphaFoldDB" id="A0A195EDT7"/>
<dbReference type="Gene3D" id="3.40.640.10">
    <property type="entry name" value="Type I PLP-dependent aspartate aminotransferase-like (Major domain)"/>
    <property type="match status" value="1"/>
</dbReference>
<organism evidence="7 8">
    <name type="scientific">Trachymyrmex cornetzi</name>
    <dbReference type="NCBI Taxonomy" id="471704"/>
    <lineage>
        <taxon>Eukaryota</taxon>
        <taxon>Metazoa</taxon>
        <taxon>Ecdysozoa</taxon>
        <taxon>Arthropoda</taxon>
        <taxon>Hexapoda</taxon>
        <taxon>Insecta</taxon>
        <taxon>Pterygota</taxon>
        <taxon>Neoptera</taxon>
        <taxon>Endopterygota</taxon>
        <taxon>Hymenoptera</taxon>
        <taxon>Apocrita</taxon>
        <taxon>Aculeata</taxon>
        <taxon>Formicoidea</taxon>
        <taxon>Formicidae</taxon>
        <taxon>Myrmicinae</taxon>
        <taxon>Trachymyrmex</taxon>
    </lineage>
</organism>
<keyword evidence="8" id="KW-1185">Reference proteome</keyword>
<dbReference type="Pfam" id="PF00282">
    <property type="entry name" value="Pyridoxal_deC"/>
    <property type="match status" value="1"/>
</dbReference>
<evidence type="ECO:0000256" key="3">
    <source>
        <dbReference type="ARBA" id="ARBA00022793"/>
    </source>
</evidence>
<reference evidence="7 8" key="1">
    <citation type="submission" date="2015-09" db="EMBL/GenBank/DDBJ databases">
        <title>Trachymyrmex cornetzi WGS genome.</title>
        <authorList>
            <person name="Nygaard S."/>
            <person name="Hu H."/>
            <person name="Boomsma J."/>
            <person name="Zhang G."/>
        </authorList>
    </citation>
    <scope>NUCLEOTIDE SEQUENCE [LARGE SCALE GENOMIC DNA]</scope>
    <source>
        <strain evidence="7">Tcor2-1</strain>
        <tissue evidence="7">Whole body</tissue>
    </source>
</reference>
<keyword evidence="3" id="KW-0210">Decarboxylase</keyword>
<evidence type="ECO:0000313" key="8">
    <source>
        <dbReference type="Proteomes" id="UP000078492"/>
    </source>
</evidence>
<dbReference type="Gene3D" id="3.90.1150.170">
    <property type="match status" value="1"/>
</dbReference>
<dbReference type="SUPFAM" id="SSF53383">
    <property type="entry name" value="PLP-dependent transferases"/>
    <property type="match status" value="1"/>
</dbReference>
<evidence type="ECO:0000313" key="7">
    <source>
        <dbReference type="EMBL" id="KYN23271.1"/>
    </source>
</evidence>
<dbReference type="Proteomes" id="UP000078492">
    <property type="component" value="Unassembled WGS sequence"/>
</dbReference>
<evidence type="ECO:0000256" key="2">
    <source>
        <dbReference type="ARBA" id="ARBA00009533"/>
    </source>
</evidence>
<dbReference type="PANTHER" id="PTHR45677:SF13">
    <property type="entry name" value="LP10922P"/>
    <property type="match status" value="1"/>
</dbReference>